<accession>A0A1B1M6Q6</accession>
<evidence type="ECO:0000313" key="2">
    <source>
        <dbReference type="Proteomes" id="UP000092598"/>
    </source>
</evidence>
<dbReference type="EMBL" id="CP016438">
    <property type="protein sequence ID" value="ANS64325.1"/>
    <property type="molecule type" value="Genomic_DNA"/>
</dbReference>
<name>A0A1B1M6Q6_STRLN</name>
<protein>
    <submittedName>
        <fullName evidence="1">Uncharacterized protein</fullName>
    </submittedName>
</protein>
<organism evidence="1 2">
    <name type="scientific">Streptomyces lincolnensis</name>
    <dbReference type="NCBI Taxonomy" id="1915"/>
    <lineage>
        <taxon>Bacteria</taxon>
        <taxon>Bacillati</taxon>
        <taxon>Actinomycetota</taxon>
        <taxon>Actinomycetes</taxon>
        <taxon>Kitasatosporales</taxon>
        <taxon>Streptomycetaceae</taxon>
        <taxon>Streptomyces</taxon>
    </lineage>
</organism>
<dbReference type="AlphaFoldDB" id="A0A1B1M6Q6"/>
<gene>
    <name evidence="1" type="ORF">SLINC_2101</name>
</gene>
<dbReference type="PATRIC" id="fig|1915.4.peg.2343"/>
<dbReference type="STRING" id="1915.SLINC_2101"/>
<reference evidence="1 2" key="1">
    <citation type="submission" date="2016-07" db="EMBL/GenBank/DDBJ databases">
        <title>Enhancement of antibiotic productionsby engineered nitrateutilization in actinobacteria.</title>
        <authorList>
            <person name="Meng S.C."/>
        </authorList>
    </citation>
    <scope>NUCLEOTIDE SEQUENCE [LARGE SCALE GENOMIC DNA]</scope>
    <source>
        <strain evidence="1 2">NRRL 2936</strain>
    </source>
</reference>
<dbReference type="KEGG" id="sls:SLINC_2101"/>
<keyword evidence="2" id="KW-1185">Reference proteome</keyword>
<dbReference type="Proteomes" id="UP000092598">
    <property type="component" value="Chromosome"/>
</dbReference>
<sequence>MDRWARAVRHQLGLGRLLPLGGARDGAWISEQAAGAVLGRAAREMRGLRLGPVRIGLADPADVREPVVPPPPGALPPGPLLVTAEFAATASESEPLPATAARLRARVVAASEGLGLAVAEVDLRVTDLLDEEPEPPAEEPRPDPVRPPGPAAATQSDGDGGANGDERRAAEAALGVRGVDRLTGVLGRPVHIGEQRDEAAALSRRHVRLELAVSAGHRALDVAREVRAAVEQALPGHPTVTVLVTAVG</sequence>
<evidence type="ECO:0000313" key="1">
    <source>
        <dbReference type="EMBL" id="ANS64325.1"/>
    </source>
</evidence>
<proteinExistence type="predicted"/>